<dbReference type="RefSeq" id="WP_200256803.1">
    <property type="nucleotide sequence ID" value="NZ_NRSH01000021.1"/>
</dbReference>
<evidence type="ECO:0000313" key="5">
    <source>
        <dbReference type="Proteomes" id="UP000738126"/>
    </source>
</evidence>
<organism evidence="4 5">
    <name type="scientific">Halorhodospira neutriphila</name>
    <dbReference type="NCBI Taxonomy" id="168379"/>
    <lineage>
        <taxon>Bacteria</taxon>
        <taxon>Pseudomonadati</taxon>
        <taxon>Pseudomonadota</taxon>
        <taxon>Gammaproteobacteria</taxon>
        <taxon>Chromatiales</taxon>
        <taxon>Ectothiorhodospiraceae</taxon>
        <taxon>Halorhodospira</taxon>
    </lineage>
</organism>
<reference evidence="4 5" key="1">
    <citation type="journal article" date="2020" name="Microorganisms">
        <title>Osmotic Adaptation and Compatible Solute Biosynthesis of Phototrophic Bacteria as Revealed from Genome Analyses.</title>
        <authorList>
            <person name="Imhoff J.F."/>
            <person name="Rahn T."/>
            <person name="Kunzel S."/>
            <person name="Keller A."/>
            <person name="Neulinger S.C."/>
        </authorList>
    </citation>
    <scope>NUCLEOTIDE SEQUENCE [LARGE SCALE GENOMIC DNA]</scope>
    <source>
        <strain evidence="4 5">DSM 15116</strain>
    </source>
</reference>
<proteinExistence type="predicted"/>
<comment type="caution">
    <text evidence="4">The sequence shown here is derived from an EMBL/GenBank/DDBJ whole genome shotgun (WGS) entry which is preliminary data.</text>
</comment>
<dbReference type="InterPro" id="IPR003723">
    <property type="entry name" value="Precorrin-6x_reduct"/>
</dbReference>
<evidence type="ECO:0000256" key="3">
    <source>
        <dbReference type="ARBA" id="ARBA00023002"/>
    </source>
</evidence>
<comment type="pathway">
    <text evidence="1">Cofactor biosynthesis; adenosylcobalamin biosynthesis.</text>
</comment>
<evidence type="ECO:0000256" key="1">
    <source>
        <dbReference type="ARBA" id="ARBA00004953"/>
    </source>
</evidence>
<accession>A0ABS1E2R4</accession>
<dbReference type="Pfam" id="PF02571">
    <property type="entry name" value="CbiJ"/>
    <property type="match status" value="1"/>
</dbReference>
<dbReference type="PANTHER" id="PTHR36925:SF1">
    <property type="entry name" value="COBALT-PRECORRIN-6A REDUCTASE"/>
    <property type="match status" value="1"/>
</dbReference>
<name>A0ABS1E2R4_9GAMM</name>
<feature type="non-terminal residue" evidence="4">
    <location>
        <position position="1"/>
    </location>
</feature>
<keyword evidence="2" id="KW-0169">Cobalamin biosynthesis</keyword>
<evidence type="ECO:0000256" key="2">
    <source>
        <dbReference type="ARBA" id="ARBA00022573"/>
    </source>
</evidence>
<protein>
    <submittedName>
        <fullName evidence="4">Cobalt-precorrin-6A reductase</fullName>
    </submittedName>
</protein>
<dbReference type="Proteomes" id="UP000738126">
    <property type="component" value="Unassembled WGS sequence"/>
</dbReference>
<dbReference type="EMBL" id="NRSH01000021">
    <property type="protein sequence ID" value="MBK1726060.1"/>
    <property type="molecule type" value="Genomic_DNA"/>
</dbReference>
<keyword evidence="5" id="KW-1185">Reference proteome</keyword>
<dbReference type="PANTHER" id="PTHR36925">
    <property type="entry name" value="COBALT-PRECORRIN-6A REDUCTASE"/>
    <property type="match status" value="1"/>
</dbReference>
<evidence type="ECO:0000313" key="4">
    <source>
        <dbReference type="EMBL" id="MBK1726060.1"/>
    </source>
</evidence>
<keyword evidence="3" id="KW-0560">Oxidoreductase</keyword>
<gene>
    <name evidence="4" type="ORF">CKO13_03290</name>
</gene>
<dbReference type="PROSITE" id="PS51014">
    <property type="entry name" value="COBK_CBIJ"/>
    <property type="match status" value="1"/>
</dbReference>
<sequence>AALGEAPRRVLLTVGNQELAAFCAAPQHAYVARCLEPPRIQPPGTRCLRQRGPFRYADERALLEGHGIDALVTKNAGGEATRAKLEAARDCGVEVVMVERPALPAAAHRAADAEQAWAWLCRCQAARGG</sequence>